<gene>
    <name evidence="2" type="ORF">CXK92_07455</name>
</gene>
<name>A0A2N8S4U6_STUST</name>
<feature type="transmembrane region" description="Helical" evidence="1">
    <location>
        <begin position="54"/>
        <end position="77"/>
    </location>
</feature>
<keyword evidence="1" id="KW-1133">Transmembrane helix</keyword>
<keyword evidence="1" id="KW-0472">Membrane</keyword>
<dbReference type="AlphaFoldDB" id="A0A2N8S4U6"/>
<dbReference type="Proteomes" id="UP000235925">
    <property type="component" value="Unassembled WGS sequence"/>
</dbReference>
<evidence type="ECO:0000313" key="3">
    <source>
        <dbReference type="Proteomes" id="UP000235925"/>
    </source>
</evidence>
<reference evidence="2 3" key="1">
    <citation type="submission" date="2018-01" db="EMBL/GenBank/DDBJ databases">
        <title>Denitrification phenotypes of diverse strains of Pseudomonas stutzeri.</title>
        <authorList>
            <person name="Milligan D.A."/>
            <person name="Bergaust L."/>
            <person name="Bakken L.R."/>
            <person name="Frostegard A."/>
        </authorList>
    </citation>
    <scope>NUCLEOTIDE SEQUENCE [LARGE SCALE GENOMIC DNA]</scope>
    <source>
        <strain evidence="2 3">KC</strain>
    </source>
</reference>
<feature type="transmembrane region" description="Helical" evidence="1">
    <location>
        <begin position="23"/>
        <end position="42"/>
    </location>
</feature>
<feature type="transmembrane region" description="Helical" evidence="1">
    <location>
        <begin position="83"/>
        <end position="103"/>
    </location>
</feature>
<protein>
    <submittedName>
        <fullName evidence="2">Uncharacterized protein</fullName>
    </submittedName>
</protein>
<keyword evidence="1" id="KW-0812">Transmembrane</keyword>
<evidence type="ECO:0000313" key="2">
    <source>
        <dbReference type="EMBL" id="PNF81657.1"/>
    </source>
</evidence>
<evidence type="ECO:0000256" key="1">
    <source>
        <dbReference type="SAM" id="Phobius"/>
    </source>
</evidence>
<sequence length="119" mass="13054">MSYGQAAIAFTVFMADTSDQSHFMAAFAFIFPIFIAMGAIFGAMAQQENKNGHLLVTATLVFVLLTTLHSSFLFIHFVSFNKLAALAFALSFIAIFYIFGFAAKLYGNISKSETNTEQP</sequence>
<proteinExistence type="predicted"/>
<accession>A0A2N8S4U6</accession>
<comment type="caution">
    <text evidence="2">The sequence shown here is derived from an EMBL/GenBank/DDBJ whole genome shotgun (WGS) entry which is preliminary data.</text>
</comment>
<organism evidence="2 3">
    <name type="scientific">Stutzerimonas stutzeri</name>
    <name type="common">Pseudomonas stutzeri</name>
    <dbReference type="NCBI Taxonomy" id="316"/>
    <lineage>
        <taxon>Bacteria</taxon>
        <taxon>Pseudomonadati</taxon>
        <taxon>Pseudomonadota</taxon>
        <taxon>Gammaproteobacteria</taxon>
        <taxon>Pseudomonadales</taxon>
        <taxon>Pseudomonadaceae</taxon>
        <taxon>Stutzerimonas</taxon>
    </lineage>
</organism>
<dbReference type="EMBL" id="POUN01000002">
    <property type="protein sequence ID" value="PNF81657.1"/>
    <property type="molecule type" value="Genomic_DNA"/>
</dbReference>